<evidence type="ECO:0000256" key="1">
    <source>
        <dbReference type="SAM" id="Phobius"/>
    </source>
</evidence>
<keyword evidence="1" id="KW-0472">Membrane</keyword>
<dbReference type="AlphaFoldDB" id="A0A8X6T6D6"/>
<gene>
    <name evidence="2" type="ORF">NPIL_126281</name>
</gene>
<dbReference type="EMBL" id="BMAW01051328">
    <property type="protein sequence ID" value="GFS79796.1"/>
    <property type="molecule type" value="Genomic_DNA"/>
</dbReference>
<feature type="non-terminal residue" evidence="2">
    <location>
        <position position="1"/>
    </location>
</feature>
<comment type="caution">
    <text evidence="2">The sequence shown here is derived from an EMBL/GenBank/DDBJ whole genome shotgun (WGS) entry which is preliminary data.</text>
</comment>
<reference evidence="2" key="1">
    <citation type="submission" date="2020-08" db="EMBL/GenBank/DDBJ databases">
        <title>Multicomponent nature underlies the extraordinary mechanical properties of spider dragline silk.</title>
        <authorList>
            <person name="Kono N."/>
            <person name="Nakamura H."/>
            <person name="Mori M."/>
            <person name="Yoshida Y."/>
            <person name="Ohtoshi R."/>
            <person name="Malay A.D."/>
            <person name="Moran D.A.P."/>
            <person name="Tomita M."/>
            <person name="Numata K."/>
            <person name="Arakawa K."/>
        </authorList>
    </citation>
    <scope>NUCLEOTIDE SEQUENCE</scope>
</reference>
<accession>A0A8X6T6D6</accession>
<evidence type="ECO:0000313" key="3">
    <source>
        <dbReference type="Proteomes" id="UP000887013"/>
    </source>
</evidence>
<feature type="transmembrane region" description="Helical" evidence="1">
    <location>
        <begin position="12"/>
        <end position="31"/>
    </location>
</feature>
<keyword evidence="3" id="KW-1185">Reference proteome</keyword>
<keyword evidence="1" id="KW-1133">Transmembrane helix</keyword>
<name>A0A8X6T6D6_NEPPI</name>
<keyword evidence="1" id="KW-0812">Transmembrane</keyword>
<protein>
    <submittedName>
        <fullName evidence="2">Uncharacterized protein</fullName>
    </submittedName>
</protein>
<dbReference type="Proteomes" id="UP000887013">
    <property type="component" value="Unassembled WGS sequence"/>
</dbReference>
<sequence length="33" mass="3949">FKTLRCKILTKLLMNNFYFGFEVMNISAYLLCI</sequence>
<proteinExistence type="predicted"/>
<organism evidence="2 3">
    <name type="scientific">Nephila pilipes</name>
    <name type="common">Giant wood spider</name>
    <name type="synonym">Nephila maculata</name>
    <dbReference type="NCBI Taxonomy" id="299642"/>
    <lineage>
        <taxon>Eukaryota</taxon>
        <taxon>Metazoa</taxon>
        <taxon>Ecdysozoa</taxon>
        <taxon>Arthropoda</taxon>
        <taxon>Chelicerata</taxon>
        <taxon>Arachnida</taxon>
        <taxon>Araneae</taxon>
        <taxon>Araneomorphae</taxon>
        <taxon>Entelegynae</taxon>
        <taxon>Araneoidea</taxon>
        <taxon>Nephilidae</taxon>
        <taxon>Nephila</taxon>
    </lineage>
</organism>
<evidence type="ECO:0000313" key="2">
    <source>
        <dbReference type="EMBL" id="GFS79796.1"/>
    </source>
</evidence>